<evidence type="ECO:0000259" key="1">
    <source>
        <dbReference type="Pfam" id="PF13435"/>
    </source>
</evidence>
<name>A0A1W1E9G3_9ZZZZ</name>
<dbReference type="Gene3D" id="1.10.1130.10">
    <property type="entry name" value="Flavocytochrome C3, Chain A"/>
    <property type="match status" value="1"/>
</dbReference>
<gene>
    <name evidence="2" type="ORF">MNB_SV-4-917</name>
</gene>
<dbReference type="InterPro" id="IPR023155">
    <property type="entry name" value="Cyt_c-552/4"/>
</dbReference>
<organism evidence="2">
    <name type="scientific">hydrothermal vent metagenome</name>
    <dbReference type="NCBI Taxonomy" id="652676"/>
    <lineage>
        <taxon>unclassified sequences</taxon>
        <taxon>metagenomes</taxon>
        <taxon>ecological metagenomes</taxon>
    </lineage>
</organism>
<dbReference type="SUPFAM" id="SSF48695">
    <property type="entry name" value="Multiheme cytochromes"/>
    <property type="match status" value="1"/>
</dbReference>
<sequence>MKKHLFLLLMLTVILSAATVQNSVCKQCHPTIFSEYYDSAHRKASVFNDPVHATWWKLMPKEKKGYSCAKCHTPSDSNALKKGMLTKNSIQKEEPISCVYCHTIERIQENDAANTNITTGKTREFFTAEVPKKGSGVAHFQTHTSWFGLSKSVANSPYHKINYNNENYYNGNVCMGCHAHTDNGHGFDLVMLDAYIDKKDKETCISCHMPQIPGTKVTLKETKTHAYHGIAGIHNMTEALGKYIDFNISRTADGFDISIVNHANHALFGQAYREGVLKVSIERNGKEIVLPSAVFTRIFGKDGKETLPWEATETLKDSLIYGKKRLHYPVQLQKGDTLTLILGVKRVSAAGLKALHLQNHSELSKFRPLKYESFRF</sequence>
<accession>A0A1W1E9G3</accession>
<dbReference type="EMBL" id="FPIB01000017">
    <property type="protein sequence ID" value="SFV90592.1"/>
    <property type="molecule type" value="Genomic_DNA"/>
</dbReference>
<dbReference type="Pfam" id="PF13435">
    <property type="entry name" value="Cytochrome_C554"/>
    <property type="match status" value="1"/>
</dbReference>
<reference evidence="2" key="1">
    <citation type="submission" date="2016-10" db="EMBL/GenBank/DDBJ databases">
        <authorList>
            <person name="de Groot N.N."/>
        </authorList>
    </citation>
    <scope>NUCLEOTIDE SEQUENCE</scope>
</reference>
<evidence type="ECO:0000313" key="2">
    <source>
        <dbReference type="EMBL" id="SFV90592.1"/>
    </source>
</evidence>
<proteinExistence type="predicted"/>
<dbReference type="AlphaFoldDB" id="A0A1W1E9G3"/>
<protein>
    <recommendedName>
        <fullName evidence="1">Cytochrome c-552/4 domain-containing protein</fullName>
    </recommendedName>
</protein>
<dbReference type="InterPro" id="IPR036280">
    <property type="entry name" value="Multihaem_cyt_sf"/>
</dbReference>
<feature type="domain" description="Cytochrome c-552/4" evidence="1">
    <location>
        <begin position="24"/>
        <end position="103"/>
    </location>
</feature>